<dbReference type="InterPro" id="IPR006034">
    <property type="entry name" value="Asparaginase/glutaminase-like"/>
</dbReference>
<dbReference type="PROSITE" id="PS00917">
    <property type="entry name" value="ASN_GLN_ASE_2"/>
    <property type="match status" value="1"/>
</dbReference>
<dbReference type="PIRSF" id="PIRSF500176">
    <property type="entry name" value="L_ASNase"/>
    <property type="match status" value="1"/>
</dbReference>
<dbReference type="FunFam" id="3.40.50.1170:FF:000001">
    <property type="entry name" value="L-asparaginase 2"/>
    <property type="match status" value="1"/>
</dbReference>
<gene>
    <name evidence="13" type="ORF">DMC30DRAFT_82517</name>
</gene>
<dbReference type="InterPro" id="IPR027475">
    <property type="entry name" value="Asparaginase/glutaminase_AS2"/>
</dbReference>
<evidence type="ECO:0000256" key="2">
    <source>
        <dbReference type="ARBA" id="ARBA00012920"/>
    </source>
</evidence>
<comment type="similarity">
    <text evidence="1 9">Belongs to the asparaginase 1 family.</text>
</comment>
<dbReference type="PANTHER" id="PTHR11707:SF28">
    <property type="entry name" value="60 KDA LYSOPHOSPHOLIPASE"/>
    <property type="match status" value="1"/>
</dbReference>
<feature type="signal peptide" evidence="10">
    <location>
        <begin position="1"/>
        <end position="24"/>
    </location>
</feature>
<dbReference type="Proteomes" id="UP000311382">
    <property type="component" value="Unassembled WGS sequence"/>
</dbReference>
<dbReference type="InterPro" id="IPR036152">
    <property type="entry name" value="Asp/glu_Ase-like_sf"/>
</dbReference>
<dbReference type="Pfam" id="PF00710">
    <property type="entry name" value="Asparaginase"/>
    <property type="match status" value="1"/>
</dbReference>
<evidence type="ECO:0000256" key="6">
    <source>
        <dbReference type="PIRSR" id="PIRSR001220-2"/>
    </source>
</evidence>
<feature type="binding site" evidence="6">
    <location>
        <position position="122"/>
    </location>
    <ligand>
        <name>substrate</name>
    </ligand>
</feature>
<evidence type="ECO:0000256" key="7">
    <source>
        <dbReference type="PROSITE-ProRule" id="PRU10099"/>
    </source>
</evidence>
<keyword evidence="14" id="KW-1185">Reference proteome</keyword>
<feature type="active site" description="O-isoaspartyl threonine intermediate" evidence="5">
    <location>
        <position position="75"/>
    </location>
</feature>
<dbReference type="InterPro" id="IPR040919">
    <property type="entry name" value="Asparaginase_C"/>
</dbReference>
<feature type="chain" id="PRO_5022847082" description="asparaginase" evidence="10">
    <location>
        <begin position="25"/>
        <end position="402"/>
    </location>
</feature>
<proteinExistence type="inferred from homology"/>
<dbReference type="OrthoDB" id="542841at2759"/>
<dbReference type="Gene3D" id="3.40.50.1170">
    <property type="entry name" value="L-asparaginase, N-terminal domain"/>
    <property type="match status" value="1"/>
</dbReference>
<evidence type="ECO:0000256" key="5">
    <source>
        <dbReference type="PIRSR" id="PIRSR001220-1"/>
    </source>
</evidence>
<name>A0A5C5FNY9_9BASI</name>
<evidence type="ECO:0000256" key="9">
    <source>
        <dbReference type="RuleBase" id="RU004456"/>
    </source>
</evidence>
<dbReference type="PROSITE" id="PS00144">
    <property type="entry name" value="ASN_GLN_ASE_1"/>
    <property type="match status" value="1"/>
</dbReference>
<evidence type="ECO:0000313" key="13">
    <source>
        <dbReference type="EMBL" id="TNY17956.1"/>
    </source>
</evidence>
<dbReference type="InterPro" id="IPR037152">
    <property type="entry name" value="L-asparaginase_N_sf"/>
</dbReference>
<evidence type="ECO:0000256" key="8">
    <source>
        <dbReference type="PROSITE-ProRule" id="PRU10100"/>
    </source>
</evidence>
<feature type="active site" evidence="7">
    <location>
        <position position="75"/>
    </location>
</feature>
<evidence type="ECO:0000259" key="12">
    <source>
        <dbReference type="Pfam" id="PF17763"/>
    </source>
</evidence>
<evidence type="ECO:0000259" key="11">
    <source>
        <dbReference type="Pfam" id="PF00710"/>
    </source>
</evidence>
<feature type="domain" description="Asparaginase/glutaminase C-terminal" evidence="12">
    <location>
        <begin position="281"/>
        <end position="386"/>
    </location>
</feature>
<organism evidence="13 14">
    <name type="scientific">Rhodotorula diobovata</name>
    <dbReference type="NCBI Taxonomy" id="5288"/>
    <lineage>
        <taxon>Eukaryota</taxon>
        <taxon>Fungi</taxon>
        <taxon>Dikarya</taxon>
        <taxon>Basidiomycota</taxon>
        <taxon>Pucciniomycotina</taxon>
        <taxon>Microbotryomycetes</taxon>
        <taxon>Sporidiobolales</taxon>
        <taxon>Sporidiobolaceae</taxon>
        <taxon>Rhodotorula</taxon>
    </lineage>
</organism>
<dbReference type="EMBL" id="SOZI01000165">
    <property type="protein sequence ID" value="TNY17956.1"/>
    <property type="molecule type" value="Genomic_DNA"/>
</dbReference>
<feature type="active site" evidence="8">
    <location>
        <position position="157"/>
    </location>
</feature>
<evidence type="ECO:0000256" key="1">
    <source>
        <dbReference type="ARBA" id="ARBA00010518"/>
    </source>
</evidence>
<dbReference type="PIRSF" id="PIRSF001220">
    <property type="entry name" value="L-ASNase_gatD"/>
    <property type="match status" value="1"/>
</dbReference>
<evidence type="ECO:0000313" key="14">
    <source>
        <dbReference type="Proteomes" id="UP000311382"/>
    </source>
</evidence>
<feature type="domain" description="L-asparaginase N-terminal" evidence="11">
    <location>
        <begin position="68"/>
        <end position="258"/>
    </location>
</feature>
<dbReference type="EC" id="3.5.1.1" evidence="2"/>
<dbReference type="InterPro" id="IPR027474">
    <property type="entry name" value="L-asparaginase_N"/>
</dbReference>
<dbReference type="CDD" id="cd08964">
    <property type="entry name" value="L-asparaginase_II"/>
    <property type="match status" value="1"/>
</dbReference>
<dbReference type="InterPro" id="IPR004550">
    <property type="entry name" value="AsnASE_II"/>
</dbReference>
<dbReference type="PANTHER" id="PTHR11707">
    <property type="entry name" value="L-ASPARAGINASE"/>
    <property type="match status" value="1"/>
</dbReference>
<dbReference type="SMART" id="SM00870">
    <property type="entry name" value="Asparaginase"/>
    <property type="match status" value="1"/>
</dbReference>
<dbReference type="AlphaFoldDB" id="A0A5C5FNY9"/>
<keyword evidence="10" id="KW-0732">Signal</keyword>
<evidence type="ECO:0000256" key="3">
    <source>
        <dbReference type="ARBA" id="ARBA00022801"/>
    </source>
</evidence>
<dbReference type="PRINTS" id="PR00139">
    <property type="entry name" value="ASNGLNASE"/>
</dbReference>
<keyword evidence="3" id="KW-0378">Hydrolase</keyword>
<evidence type="ECO:0000256" key="4">
    <source>
        <dbReference type="ARBA" id="ARBA00049366"/>
    </source>
</evidence>
<dbReference type="GO" id="GO:0004067">
    <property type="term" value="F:asparaginase activity"/>
    <property type="evidence" value="ECO:0007669"/>
    <property type="project" value="UniProtKB-UniRule"/>
</dbReference>
<dbReference type="InterPro" id="IPR027473">
    <property type="entry name" value="L-asparaginase_C"/>
</dbReference>
<sequence>MPTKVSSLAVAALAAASLFGSSAAAPLALGSAASFEAELVKSDTVDSSAPQLNITYSSNYTEHLPRTLILATGGTIAGVSASDTDSTTYTAGVVGVEELVVAVPQLLNVSNIDGMQVSNVGSESITDAMALSLTKLVNNALCASNASYDAVVITHGTDTLEETAFFLDATVQCDKPVVVVGAMRPSTAVSADGPNNLLQAVTTAVAPEARERGTLIVMNDRICQAYFCQKANSNTVDTFESPEPGFIGGLLSDKPFFYSSASTPTFKRVYDLRNVSSLPPVEVLYGYQGTDLGLLDAAVERGAKGFVIAGTGAGSLSDTGAVNAAAVVDNGVPVVRSSKINVGFTVPSSLYPNTIAAGSLNPVKARRLLQILLALGKSPKEVKQAFEEPLQSYLTLDIKKYY</sequence>
<dbReference type="Gene3D" id="3.40.50.40">
    <property type="match status" value="1"/>
</dbReference>
<dbReference type="Pfam" id="PF17763">
    <property type="entry name" value="Asparaginase_C"/>
    <property type="match status" value="1"/>
</dbReference>
<protein>
    <recommendedName>
        <fullName evidence="2">asparaginase</fullName>
        <ecNumber evidence="2">3.5.1.1</ecNumber>
    </recommendedName>
</protein>
<dbReference type="SUPFAM" id="SSF53774">
    <property type="entry name" value="Glutaminase/Asparaginase"/>
    <property type="match status" value="1"/>
</dbReference>
<dbReference type="InterPro" id="IPR020827">
    <property type="entry name" value="Asparaginase/glutaminase_AS1"/>
</dbReference>
<accession>A0A5C5FNY9</accession>
<evidence type="ECO:0000256" key="10">
    <source>
        <dbReference type="SAM" id="SignalP"/>
    </source>
</evidence>
<comment type="caution">
    <text evidence="13">The sequence shown here is derived from an EMBL/GenBank/DDBJ whole genome shotgun (WGS) entry which is preliminary data.</text>
</comment>
<dbReference type="STRING" id="5288.A0A5C5FNY9"/>
<reference evidence="13 14" key="1">
    <citation type="submission" date="2019-03" db="EMBL/GenBank/DDBJ databases">
        <title>Rhodosporidium diobovatum UCD-FST 08-225 genome sequencing, assembly, and annotation.</title>
        <authorList>
            <person name="Fakankun I.U."/>
            <person name="Fristensky B."/>
            <person name="Levin D.B."/>
        </authorList>
    </citation>
    <scope>NUCLEOTIDE SEQUENCE [LARGE SCALE GENOMIC DNA]</scope>
    <source>
        <strain evidence="13 14">UCD-FST 08-225</strain>
    </source>
</reference>
<comment type="catalytic activity">
    <reaction evidence="4">
        <text>L-asparagine + H2O = L-aspartate + NH4(+)</text>
        <dbReference type="Rhea" id="RHEA:21016"/>
        <dbReference type="ChEBI" id="CHEBI:15377"/>
        <dbReference type="ChEBI" id="CHEBI:28938"/>
        <dbReference type="ChEBI" id="CHEBI:29991"/>
        <dbReference type="ChEBI" id="CHEBI:58048"/>
        <dbReference type="EC" id="3.5.1.1"/>
    </reaction>
</comment>
<feature type="binding site" evidence="6">
    <location>
        <begin position="157"/>
        <end position="158"/>
    </location>
    <ligand>
        <name>substrate</name>
    </ligand>
</feature>
<dbReference type="NCBIfam" id="TIGR00520">
    <property type="entry name" value="asnASE_II"/>
    <property type="match status" value="1"/>
</dbReference>
<dbReference type="PROSITE" id="PS51732">
    <property type="entry name" value="ASN_GLN_ASE_3"/>
    <property type="match status" value="1"/>
</dbReference>
<dbReference type="GO" id="GO:0006530">
    <property type="term" value="P:L-asparagine catabolic process"/>
    <property type="evidence" value="ECO:0007669"/>
    <property type="project" value="UniProtKB-ARBA"/>
</dbReference>